<dbReference type="InterPro" id="IPR029021">
    <property type="entry name" value="Prot-tyrosine_phosphatase-like"/>
</dbReference>
<dbReference type="Gene3D" id="3.90.190.10">
    <property type="entry name" value="Protein tyrosine phosphatase superfamily"/>
    <property type="match status" value="1"/>
</dbReference>
<dbReference type="SUPFAM" id="SSF52799">
    <property type="entry name" value="(Phosphotyrosine protein) phosphatases II"/>
    <property type="match status" value="1"/>
</dbReference>
<dbReference type="Pfam" id="PF00782">
    <property type="entry name" value="DSPc"/>
    <property type="match status" value="1"/>
</dbReference>
<accession>A0ABM1ENP3</accession>
<dbReference type="PANTHER" id="PTHR10367:SF9">
    <property type="entry name" value="DUAL-SPECIFICITY PHOSPHATASE 11 (RNA_RNP COMPLEX 1-INTERACTING)"/>
    <property type="match status" value="1"/>
</dbReference>
<evidence type="ECO:0000259" key="1">
    <source>
        <dbReference type="PROSITE" id="PS50056"/>
    </source>
</evidence>
<feature type="domain" description="Tyrosine specific protein phosphatases" evidence="1">
    <location>
        <begin position="103"/>
        <end position="155"/>
    </location>
</feature>
<protein>
    <submittedName>
        <fullName evidence="3">RNA/RNP complex-1-interacting phosphatase-like</fullName>
    </submittedName>
</protein>
<dbReference type="PROSITE" id="PS00383">
    <property type="entry name" value="TYR_PHOSPHATASE_1"/>
    <property type="match status" value="1"/>
</dbReference>
<dbReference type="InterPro" id="IPR000340">
    <property type="entry name" value="Dual-sp_phosphatase_cat-dom"/>
</dbReference>
<dbReference type="PANTHER" id="PTHR10367">
    <property type="entry name" value="MRNA-CAPPING ENZYME"/>
    <property type="match status" value="1"/>
</dbReference>
<organism evidence="2 3">
    <name type="scientific">Priapulus caudatus</name>
    <name type="common">Priapulid worm</name>
    <dbReference type="NCBI Taxonomy" id="37621"/>
    <lineage>
        <taxon>Eukaryota</taxon>
        <taxon>Metazoa</taxon>
        <taxon>Ecdysozoa</taxon>
        <taxon>Scalidophora</taxon>
        <taxon>Priapulida</taxon>
        <taxon>Priapulimorpha</taxon>
        <taxon>Priapulimorphida</taxon>
        <taxon>Priapulidae</taxon>
        <taxon>Priapulus</taxon>
    </lineage>
</organism>
<reference evidence="3" key="1">
    <citation type="submission" date="2025-08" db="UniProtKB">
        <authorList>
            <consortium name="RefSeq"/>
        </authorList>
    </citation>
    <scope>IDENTIFICATION</scope>
</reference>
<dbReference type="PROSITE" id="PS50056">
    <property type="entry name" value="TYR_PHOSPHATASE_2"/>
    <property type="match status" value="1"/>
</dbReference>
<dbReference type="InterPro" id="IPR051029">
    <property type="entry name" value="mRNA_Capping_Enz/RNA_Phosphat"/>
</dbReference>
<dbReference type="RefSeq" id="XP_014673814.1">
    <property type="nucleotide sequence ID" value="XM_014818328.1"/>
</dbReference>
<sequence>MGRIPDRWEAYSEFGKIIAGTRFLPLKVPLKEELCMQVSDELWFTPACLQKKVADLEGRCLGLVIDLTNTTRYYDYREFTYNNVDYVKIFCEGHVVPSSNVVRQFYEAIDNFQRKSHSKDSVIAVHCTHGVNRTGYLVCRYMIERLSVAPTDAIKGRSTHAAPQ</sequence>
<dbReference type="InterPro" id="IPR000387">
    <property type="entry name" value="Tyr_Pase_dom"/>
</dbReference>
<gene>
    <name evidence="3" type="primary">LOC106814059</name>
</gene>
<dbReference type="InterPro" id="IPR016130">
    <property type="entry name" value="Tyr_Pase_AS"/>
</dbReference>
<dbReference type="GeneID" id="106814059"/>
<name>A0ABM1ENP3_PRICU</name>
<dbReference type="Proteomes" id="UP000695022">
    <property type="component" value="Unplaced"/>
</dbReference>
<evidence type="ECO:0000313" key="2">
    <source>
        <dbReference type="Proteomes" id="UP000695022"/>
    </source>
</evidence>
<keyword evidence="2" id="KW-1185">Reference proteome</keyword>
<proteinExistence type="predicted"/>
<evidence type="ECO:0000313" key="3">
    <source>
        <dbReference type="RefSeq" id="XP_014673814.1"/>
    </source>
</evidence>